<name>A0A4U5UEG5_COLLU</name>
<feature type="compositionally biased region" description="Basic and acidic residues" evidence="1">
    <location>
        <begin position="144"/>
        <end position="162"/>
    </location>
</feature>
<dbReference type="AlphaFoldDB" id="A0A4U5UEG5"/>
<evidence type="ECO:0000313" key="3">
    <source>
        <dbReference type="Proteomes" id="UP000298787"/>
    </source>
</evidence>
<organism evidence="2 3">
    <name type="scientific">Collichthys lucidus</name>
    <name type="common">Big head croaker</name>
    <name type="synonym">Sciaena lucida</name>
    <dbReference type="NCBI Taxonomy" id="240159"/>
    <lineage>
        <taxon>Eukaryota</taxon>
        <taxon>Metazoa</taxon>
        <taxon>Chordata</taxon>
        <taxon>Craniata</taxon>
        <taxon>Vertebrata</taxon>
        <taxon>Euteleostomi</taxon>
        <taxon>Actinopterygii</taxon>
        <taxon>Neopterygii</taxon>
        <taxon>Teleostei</taxon>
        <taxon>Neoteleostei</taxon>
        <taxon>Acanthomorphata</taxon>
        <taxon>Eupercaria</taxon>
        <taxon>Sciaenidae</taxon>
        <taxon>Collichthys</taxon>
    </lineage>
</organism>
<evidence type="ECO:0000256" key="1">
    <source>
        <dbReference type="SAM" id="MobiDB-lite"/>
    </source>
</evidence>
<dbReference type="EMBL" id="CM014084">
    <property type="protein sequence ID" value="TKS72967.1"/>
    <property type="molecule type" value="Genomic_DNA"/>
</dbReference>
<dbReference type="PANTHER" id="PTHR21590:SF3">
    <property type="entry name" value="UPF0606 PROTEIN KIAA1549L"/>
    <property type="match status" value="1"/>
</dbReference>
<reference evidence="2 3" key="1">
    <citation type="submission" date="2019-01" db="EMBL/GenBank/DDBJ databases">
        <title>Genome Assembly of Collichthys lucidus.</title>
        <authorList>
            <person name="Cai M."/>
            <person name="Xiao S."/>
        </authorList>
    </citation>
    <scope>NUCLEOTIDE SEQUENCE [LARGE SCALE GENOMIC DNA]</scope>
    <source>
        <strain evidence="2">JT15FE1705JMU</strain>
        <tissue evidence="2">Muscle</tissue>
    </source>
</reference>
<dbReference type="Proteomes" id="UP000298787">
    <property type="component" value="Chromosome 7"/>
</dbReference>
<accession>A0A4U5UEG5</accession>
<keyword evidence="3" id="KW-1185">Reference proteome</keyword>
<dbReference type="STRING" id="240159.A0A4U5UEG5"/>
<dbReference type="InterPro" id="IPR024606">
    <property type="entry name" value="KIAA1549"/>
</dbReference>
<dbReference type="PANTHER" id="PTHR21590">
    <property type="entry name" value="SEA DOMAIN-CONTAINING PROTEIN"/>
    <property type="match status" value="1"/>
</dbReference>
<evidence type="ECO:0000313" key="2">
    <source>
        <dbReference type="EMBL" id="TKS72967.1"/>
    </source>
</evidence>
<sequence>MAVLTPLFLLVVVIGMVAFILCKRNRVIFKTGAFRTFKTRSKPVQGFDYAKKHMGRTGDEAVSVTKETLVLGLPVRDAPLSLSLDKKVHQDGTASKRPPSADIHKGGRLPSEEDGSMSSNGSGKLNTSKSSSARRTATGSSSKNGKEELHKRSANDPYEDHSGSLRLITIKPMTAQPTYSYPSSSSHSQDSVVLNGEVSLHTHTHIYAHIDSVHTPSRLYLTRL</sequence>
<dbReference type="Pfam" id="PF12877">
    <property type="entry name" value="KIAA1549"/>
    <property type="match status" value="1"/>
</dbReference>
<feature type="compositionally biased region" description="Polar residues" evidence="1">
    <location>
        <begin position="116"/>
        <end position="127"/>
    </location>
</feature>
<protein>
    <submittedName>
        <fullName evidence="2">UPF0606 protein KIAA1549L</fullName>
    </submittedName>
</protein>
<gene>
    <name evidence="2" type="ORF">D9C73_007044</name>
</gene>
<feature type="compositionally biased region" description="Low complexity" evidence="1">
    <location>
        <begin position="128"/>
        <end position="143"/>
    </location>
</feature>
<feature type="region of interest" description="Disordered" evidence="1">
    <location>
        <begin position="87"/>
        <end position="162"/>
    </location>
</feature>
<proteinExistence type="predicted"/>